<dbReference type="GO" id="GO:0008484">
    <property type="term" value="F:sulfuric ester hydrolase activity"/>
    <property type="evidence" value="ECO:0007669"/>
    <property type="project" value="InterPro"/>
</dbReference>
<keyword evidence="6" id="KW-0325">Glycoprotein</keyword>
<dbReference type="InterPro" id="IPR047115">
    <property type="entry name" value="ARSB"/>
</dbReference>
<evidence type="ECO:0000259" key="8">
    <source>
        <dbReference type="Pfam" id="PF00884"/>
    </source>
</evidence>
<reference evidence="9 10" key="1">
    <citation type="journal article" date="2021" name="Elife">
        <title>Chloroplast acquisition without the gene transfer in kleptoplastic sea slugs, Plakobranchus ocellatus.</title>
        <authorList>
            <person name="Maeda T."/>
            <person name="Takahashi S."/>
            <person name="Yoshida T."/>
            <person name="Shimamura S."/>
            <person name="Takaki Y."/>
            <person name="Nagai Y."/>
            <person name="Toyoda A."/>
            <person name="Suzuki Y."/>
            <person name="Arimoto A."/>
            <person name="Ishii H."/>
            <person name="Satoh N."/>
            <person name="Nishiyama T."/>
            <person name="Hasebe M."/>
            <person name="Maruyama T."/>
            <person name="Minagawa J."/>
            <person name="Obokata J."/>
            <person name="Shigenobu S."/>
        </authorList>
    </citation>
    <scope>NUCLEOTIDE SEQUENCE [LARGE SCALE GENOMIC DNA]</scope>
</reference>
<comment type="similarity">
    <text evidence="2">Belongs to the sulfatase family.</text>
</comment>
<keyword evidence="7" id="KW-0732">Signal</keyword>
<dbReference type="PANTHER" id="PTHR10342:SF274">
    <property type="entry name" value="ARYLSULFATASE B"/>
    <property type="match status" value="1"/>
</dbReference>
<dbReference type="AlphaFoldDB" id="A0AAV4H323"/>
<sequence length="521" mass="58972">MALSMREIALFCVGVSVALLFTASEALVVNNARRQAPQKPNIVFVLADDYGFNDIGYHGSQIKTPTLDQLAKDGVKLENYYVQPRCSPTRSQLISGRYQIHTGLQHAILWRWQRAGLPLDSPTIADKLKETGYSTHMVGKWHLGFYKKEFLPQHRGFDTYFGYLSCSEGYYNHTKDWRDHKSWYLDLRDNNGPVYGKEGHYSTHMFTEHAENIINQHAEKSTKPLFLYMAYEAVHSPLEVPKSYEEKYRFIKDEKRRKYAGMVDTLDEGVRNITNALKQAGMWENTILVFSTDNGGQIKAGGNNYPLRGWKGSLFEGGIRGIGFVSGGALKTRGVVNRELIHVSDWFPTLVSGVAHGSLNGTLPLDGFNQWPTITGKGVPSARPYLLHNIDILYGKRGHKLYPHTWDTRVRAAIRVGDFKLITGQPDNGSWVKPPSDEAVPHGEVVISKENKHKNLWLFNITADPTEHHDISHKFPEKVKEMLDMILEFNHTAVPPNYPRPDPLANPALHGGVWGPWVKDE</sequence>
<evidence type="ECO:0000256" key="5">
    <source>
        <dbReference type="ARBA" id="ARBA00022837"/>
    </source>
</evidence>
<dbReference type="Pfam" id="PF00884">
    <property type="entry name" value="Sulfatase"/>
    <property type="match status" value="1"/>
</dbReference>
<dbReference type="InterPro" id="IPR017850">
    <property type="entry name" value="Alkaline_phosphatase_core_sf"/>
</dbReference>
<comment type="cofactor">
    <cofactor evidence="1">
        <name>Ca(2+)</name>
        <dbReference type="ChEBI" id="CHEBI:29108"/>
    </cofactor>
</comment>
<evidence type="ECO:0000256" key="7">
    <source>
        <dbReference type="SAM" id="SignalP"/>
    </source>
</evidence>
<accession>A0AAV4H323</accession>
<protein>
    <submittedName>
        <fullName evidence="9">Arylsulfatase B-like</fullName>
    </submittedName>
</protein>
<keyword evidence="3" id="KW-0479">Metal-binding</keyword>
<feature type="chain" id="PRO_5043338074" evidence="7">
    <location>
        <begin position="27"/>
        <end position="521"/>
    </location>
</feature>
<evidence type="ECO:0000256" key="3">
    <source>
        <dbReference type="ARBA" id="ARBA00022723"/>
    </source>
</evidence>
<proteinExistence type="inferred from homology"/>
<evidence type="ECO:0000256" key="2">
    <source>
        <dbReference type="ARBA" id="ARBA00008779"/>
    </source>
</evidence>
<keyword evidence="4" id="KW-0378">Hydrolase</keyword>
<dbReference type="PANTHER" id="PTHR10342">
    <property type="entry name" value="ARYLSULFATASE"/>
    <property type="match status" value="1"/>
</dbReference>
<evidence type="ECO:0000256" key="4">
    <source>
        <dbReference type="ARBA" id="ARBA00022801"/>
    </source>
</evidence>
<feature type="domain" description="Sulfatase N-terminal" evidence="8">
    <location>
        <begin position="40"/>
        <end position="351"/>
    </location>
</feature>
<evidence type="ECO:0000256" key="1">
    <source>
        <dbReference type="ARBA" id="ARBA00001913"/>
    </source>
</evidence>
<evidence type="ECO:0000313" key="9">
    <source>
        <dbReference type="EMBL" id="GFR91741.1"/>
    </source>
</evidence>
<name>A0AAV4H323_9GAST</name>
<gene>
    <name evidence="9" type="ORF">ElyMa_002600300</name>
</gene>
<dbReference type="Gene3D" id="3.40.720.10">
    <property type="entry name" value="Alkaline Phosphatase, subunit A"/>
    <property type="match status" value="1"/>
</dbReference>
<dbReference type="SUPFAM" id="SSF53649">
    <property type="entry name" value="Alkaline phosphatase-like"/>
    <property type="match status" value="1"/>
</dbReference>
<comment type="caution">
    <text evidence="9">The sequence shown here is derived from an EMBL/GenBank/DDBJ whole genome shotgun (WGS) entry which is preliminary data.</text>
</comment>
<feature type="signal peptide" evidence="7">
    <location>
        <begin position="1"/>
        <end position="26"/>
    </location>
</feature>
<keyword evidence="10" id="KW-1185">Reference proteome</keyword>
<evidence type="ECO:0000313" key="10">
    <source>
        <dbReference type="Proteomes" id="UP000762676"/>
    </source>
</evidence>
<evidence type="ECO:0000256" key="6">
    <source>
        <dbReference type="ARBA" id="ARBA00023180"/>
    </source>
</evidence>
<dbReference type="InterPro" id="IPR024607">
    <property type="entry name" value="Sulfatase_CS"/>
</dbReference>
<dbReference type="Proteomes" id="UP000762676">
    <property type="component" value="Unassembled WGS sequence"/>
</dbReference>
<dbReference type="EMBL" id="BMAT01005360">
    <property type="protein sequence ID" value="GFR91741.1"/>
    <property type="molecule type" value="Genomic_DNA"/>
</dbReference>
<keyword evidence="5" id="KW-0106">Calcium</keyword>
<organism evidence="9 10">
    <name type="scientific">Elysia marginata</name>
    <dbReference type="NCBI Taxonomy" id="1093978"/>
    <lineage>
        <taxon>Eukaryota</taxon>
        <taxon>Metazoa</taxon>
        <taxon>Spiralia</taxon>
        <taxon>Lophotrochozoa</taxon>
        <taxon>Mollusca</taxon>
        <taxon>Gastropoda</taxon>
        <taxon>Heterobranchia</taxon>
        <taxon>Euthyneura</taxon>
        <taxon>Panpulmonata</taxon>
        <taxon>Sacoglossa</taxon>
        <taxon>Placobranchoidea</taxon>
        <taxon>Plakobranchidae</taxon>
        <taxon>Elysia</taxon>
    </lineage>
</organism>
<dbReference type="InterPro" id="IPR000917">
    <property type="entry name" value="Sulfatase_N"/>
</dbReference>
<dbReference type="Gene3D" id="3.30.1120.10">
    <property type="match status" value="1"/>
</dbReference>
<dbReference type="GO" id="GO:0046872">
    <property type="term" value="F:metal ion binding"/>
    <property type="evidence" value="ECO:0007669"/>
    <property type="project" value="UniProtKB-KW"/>
</dbReference>
<dbReference type="CDD" id="cd16029">
    <property type="entry name" value="4-S"/>
    <property type="match status" value="1"/>
</dbReference>
<dbReference type="PROSITE" id="PS00149">
    <property type="entry name" value="SULFATASE_2"/>
    <property type="match status" value="1"/>
</dbReference>